<dbReference type="GO" id="GO:0003676">
    <property type="term" value="F:nucleic acid binding"/>
    <property type="evidence" value="ECO:0007669"/>
    <property type="project" value="InterPro"/>
</dbReference>
<dbReference type="Proteomes" id="UP001187471">
    <property type="component" value="Unassembled WGS sequence"/>
</dbReference>
<reference evidence="2" key="1">
    <citation type="submission" date="2022-12" db="EMBL/GenBank/DDBJ databases">
        <title>Draft genome assemblies for two species of Escallonia (Escalloniales).</title>
        <authorList>
            <person name="Chanderbali A."/>
            <person name="Dervinis C."/>
            <person name="Anghel I."/>
            <person name="Soltis D."/>
            <person name="Soltis P."/>
            <person name="Zapata F."/>
        </authorList>
    </citation>
    <scope>NUCLEOTIDE SEQUENCE</scope>
    <source>
        <strain evidence="2">UCBG92.1500</strain>
        <tissue evidence="2">Leaf</tissue>
    </source>
</reference>
<dbReference type="CDD" id="cd06222">
    <property type="entry name" value="RNase_H_like"/>
    <property type="match status" value="1"/>
</dbReference>
<evidence type="ECO:0000313" key="2">
    <source>
        <dbReference type="EMBL" id="KAK2982245.1"/>
    </source>
</evidence>
<organism evidence="2 3">
    <name type="scientific">Escallonia rubra</name>
    <dbReference type="NCBI Taxonomy" id="112253"/>
    <lineage>
        <taxon>Eukaryota</taxon>
        <taxon>Viridiplantae</taxon>
        <taxon>Streptophyta</taxon>
        <taxon>Embryophyta</taxon>
        <taxon>Tracheophyta</taxon>
        <taxon>Spermatophyta</taxon>
        <taxon>Magnoliopsida</taxon>
        <taxon>eudicotyledons</taxon>
        <taxon>Gunneridae</taxon>
        <taxon>Pentapetalae</taxon>
        <taxon>asterids</taxon>
        <taxon>campanulids</taxon>
        <taxon>Escalloniales</taxon>
        <taxon>Escalloniaceae</taxon>
        <taxon>Escallonia</taxon>
    </lineage>
</organism>
<dbReference type="InterPro" id="IPR052929">
    <property type="entry name" value="RNase_H-like_EbsB-rel"/>
</dbReference>
<dbReference type="GO" id="GO:0004523">
    <property type="term" value="F:RNA-DNA hybrid ribonuclease activity"/>
    <property type="evidence" value="ECO:0007669"/>
    <property type="project" value="InterPro"/>
</dbReference>
<gene>
    <name evidence="2" type="ORF">RJ640_016375</name>
</gene>
<dbReference type="InterPro" id="IPR036397">
    <property type="entry name" value="RNaseH_sf"/>
</dbReference>
<dbReference type="AlphaFoldDB" id="A0AA88UF55"/>
<dbReference type="EMBL" id="JAVXUO010001445">
    <property type="protein sequence ID" value="KAK2982245.1"/>
    <property type="molecule type" value="Genomic_DNA"/>
</dbReference>
<name>A0AA88UF55_9ASTE</name>
<evidence type="ECO:0000259" key="1">
    <source>
        <dbReference type="Pfam" id="PF13456"/>
    </source>
</evidence>
<evidence type="ECO:0000313" key="3">
    <source>
        <dbReference type="Proteomes" id="UP001187471"/>
    </source>
</evidence>
<dbReference type="Pfam" id="PF13456">
    <property type="entry name" value="RVT_3"/>
    <property type="match status" value="1"/>
</dbReference>
<dbReference type="PANTHER" id="PTHR47074">
    <property type="entry name" value="BNAC02G40300D PROTEIN"/>
    <property type="match status" value="1"/>
</dbReference>
<feature type="domain" description="RNase H type-1" evidence="1">
    <location>
        <begin position="2"/>
        <end position="87"/>
    </location>
</feature>
<dbReference type="InterPro" id="IPR044730">
    <property type="entry name" value="RNase_H-like_dom_plant"/>
</dbReference>
<dbReference type="Gene3D" id="3.30.420.10">
    <property type="entry name" value="Ribonuclease H-like superfamily/Ribonuclease H"/>
    <property type="match status" value="1"/>
</dbReference>
<sequence>MNSEMAKAAAYLLTIKLAITMKCSHVVFEGDASVIVEWMKNTKSIPNWNSFAVLEETKDKLEFFNCWTFVRVIRTENRRAHNLARWADKLFPPQSSTWDMGGLGNNIDISRCARCTSVGTQAYELKWGFPKTTLLAHSSACTLQSMIWTMQCIS</sequence>
<proteinExistence type="predicted"/>
<keyword evidence="3" id="KW-1185">Reference proteome</keyword>
<accession>A0AA88UF55</accession>
<dbReference type="PANTHER" id="PTHR47074:SF48">
    <property type="entry name" value="POLYNUCLEOTIDYL TRANSFERASE, RIBONUCLEASE H-LIKE SUPERFAMILY PROTEIN"/>
    <property type="match status" value="1"/>
</dbReference>
<dbReference type="InterPro" id="IPR002156">
    <property type="entry name" value="RNaseH_domain"/>
</dbReference>
<comment type="caution">
    <text evidence="2">The sequence shown here is derived from an EMBL/GenBank/DDBJ whole genome shotgun (WGS) entry which is preliminary data.</text>
</comment>
<protein>
    <recommendedName>
        <fullName evidence="1">RNase H type-1 domain-containing protein</fullName>
    </recommendedName>
</protein>